<keyword evidence="8" id="KW-0443">Lipid metabolism</keyword>
<dbReference type="Proteomes" id="UP000182835">
    <property type="component" value="Unassembled WGS sequence"/>
</dbReference>
<dbReference type="GO" id="GO:0005829">
    <property type="term" value="C:cytosol"/>
    <property type="evidence" value="ECO:0007669"/>
    <property type="project" value="TreeGrafter"/>
</dbReference>
<dbReference type="PANTHER" id="PTHR43290">
    <property type="entry name" value="MEVALONATE KINASE"/>
    <property type="match status" value="1"/>
</dbReference>
<dbReference type="InterPro" id="IPR013750">
    <property type="entry name" value="GHMP_kinase_C_dom"/>
</dbReference>
<organism evidence="12 13">
    <name type="scientific">Enterococcus canintestini</name>
    <dbReference type="NCBI Taxonomy" id="317010"/>
    <lineage>
        <taxon>Bacteria</taxon>
        <taxon>Bacillati</taxon>
        <taxon>Bacillota</taxon>
        <taxon>Bacilli</taxon>
        <taxon>Lactobacillales</taxon>
        <taxon>Enterococcaceae</taxon>
        <taxon>Enterococcus</taxon>
    </lineage>
</organism>
<keyword evidence="3" id="KW-0808">Transferase</keyword>
<keyword evidence="6" id="KW-0067">ATP-binding</keyword>
<keyword evidence="4" id="KW-0547">Nucleotide-binding</keyword>
<comment type="pathway">
    <text evidence="9">Isoprenoid biosynthesis; isopentenyl diphosphate biosynthesis via mevalonate pathway; isopentenyl diphosphate from (R)-mevalonate: step 1/3.</text>
</comment>
<evidence type="ECO:0000256" key="5">
    <source>
        <dbReference type="ARBA" id="ARBA00022777"/>
    </source>
</evidence>
<name>A0A1L8R4I7_9ENTE</name>
<dbReference type="InterPro" id="IPR020568">
    <property type="entry name" value="Ribosomal_Su5_D2-typ_SF"/>
</dbReference>
<dbReference type="GO" id="GO:0005524">
    <property type="term" value="F:ATP binding"/>
    <property type="evidence" value="ECO:0007669"/>
    <property type="project" value="UniProtKB-KW"/>
</dbReference>
<dbReference type="InterPro" id="IPR006204">
    <property type="entry name" value="GHMP_kinase_N_dom"/>
</dbReference>
<dbReference type="SUPFAM" id="SSF55060">
    <property type="entry name" value="GHMP Kinase, C-terminal domain"/>
    <property type="match status" value="1"/>
</dbReference>
<evidence type="ECO:0000313" key="13">
    <source>
        <dbReference type="Proteomes" id="UP000182835"/>
    </source>
</evidence>
<dbReference type="InterPro" id="IPR006205">
    <property type="entry name" value="Mev_gal_kin"/>
</dbReference>
<dbReference type="SUPFAM" id="SSF54211">
    <property type="entry name" value="Ribosomal protein S5 domain 2-like"/>
    <property type="match status" value="1"/>
</dbReference>
<evidence type="ECO:0000256" key="3">
    <source>
        <dbReference type="ARBA" id="ARBA00022679"/>
    </source>
</evidence>
<dbReference type="GO" id="GO:0019287">
    <property type="term" value="P:isopentenyl diphosphate biosynthetic process, mevalonate pathway"/>
    <property type="evidence" value="ECO:0007669"/>
    <property type="project" value="UniProtKB-UniPathway"/>
</dbReference>
<feature type="domain" description="GHMP kinase N-terminal" evidence="10">
    <location>
        <begin position="68"/>
        <end position="148"/>
    </location>
</feature>
<dbReference type="OrthoDB" id="9764892at2"/>
<evidence type="ECO:0000256" key="6">
    <source>
        <dbReference type="ARBA" id="ARBA00022840"/>
    </source>
</evidence>
<evidence type="ECO:0000256" key="4">
    <source>
        <dbReference type="ARBA" id="ARBA00022741"/>
    </source>
</evidence>
<dbReference type="Gene3D" id="3.30.70.890">
    <property type="entry name" value="GHMP kinase, C-terminal domain"/>
    <property type="match status" value="1"/>
</dbReference>
<dbReference type="PANTHER" id="PTHR43290:SF2">
    <property type="entry name" value="MEVALONATE KINASE"/>
    <property type="match status" value="1"/>
</dbReference>
<dbReference type="Pfam" id="PF08544">
    <property type="entry name" value="GHMP_kinases_C"/>
    <property type="match status" value="1"/>
</dbReference>
<dbReference type="UniPathway" id="UPA00057">
    <property type="reaction ID" value="UER00098"/>
</dbReference>
<evidence type="ECO:0000256" key="1">
    <source>
        <dbReference type="ARBA" id="ARBA00022490"/>
    </source>
</evidence>
<dbReference type="AlphaFoldDB" id="A0A1L8R4I7"/>
<accession>A0A1L8R4I7</accession>
<protein>
    <submittedName>
        <fullName evidence="12">Mevalonate kinase</fullName>
    </submittedName>
</protein>
<evidence type="ECO:0000259" key="11">
    <source>
        <dbReference type="Pfam" id="PF08544"/>
    </source>
</evidence>
<dbReference type="Gene3D" id="3.30.230.10">
    <property type="match status" value="1"/>
</dbReference>
<evidence type="ECO:0000313" key="12">
    <source>
        <dbReference type="EMBL" id="OJG14669.1"/>
    </source>
</evidence>
<keyword evidence="7" id="KW-0460">Magnesium</keyword>
<proteinExistence type="predicted"/>
<dbReference type="NCBIfam" id="TIGR00549">
    <property type="entry name" value="mevalon_kin"/>
    <property type="match status" value="1"/>
</dbReference>
<reference evidence="12 13" key="1">
    <citation type="submission" date="2014-12" db="EMBL/GenBank/DDBJ databases">
        <title>Draft genome sequences of 29 type strains of Enterococci.</title>
        <authorList>
            <person name="Zhong Z."/>
            <person name="Sun Z."/>
            <person name="Liu W."/>
            <person name="Zhang W."/>
            <person name="Zhang H."/>
        </authorList>
    </citation>
    <scope>NUCLEOTIDE SEQUENCE [LARGE SCALE GENOMIC DNA]</scope>
    <source>
        <strain evidence="12 13">DSM 21207</strain>
    </source>
</reference>
<evidence type="ECO:0000256" key="2">
    <source>
        <dbReference type="ARBA" id="ARBA00022516"/>
    </source>
</evidence>
<dbReference type="RefSeq" id="WP_071865250.1">
    <property type="nucleotide sequence ID" value="NZ_JBHLVQ010000013.1"/>
</dbReference>
<evidence type="ECO:0000256" key="8">
    <source>
        <dbReference type="ARBA" id="ARBA00023098"/>
    </source>
</evidence>
<dbReference type="Pfam" id="PF00288">
    <property type="entry name" value="GHMP_kinases_N"/>
    <property type="match status" value="1"/>
</dbReference>
<keyword evidence="1" id="KW-0963">Cytoplasm</keyword>
<dbReference type="InterPro" id="IPR036554">
    <property type="entry name" value="GHMP_kinase_C_sf"/>
</dbReference>
<dbReference type="InterPro" id="IPR014721">
    <property type="entry name" value="Ribsml_uS5_D2-typ_fold_subgr"/>
</dbReference>
<keyword evidence="5 12" id="KW-0418">Kinase</keyword>
<comment type="caution">
    <text evidence="12">The sequence shown here is derived from an EMBL/GenBank/DDBJ whole genome shotgun (WGS) entry which is preliminary data.</text>
</comment>
<evidence type="ECO:0000256" key="7">
    <source>
        <dbReference type="ARBA" id="ARBA00022842"/>
    </source>
</evidence>
<dbReference type="STRING" id="317010.RU96_GL000719"/>
<keyword evidence="2" id="KW-0444">Lipid biosynthesis</keyword>
<evidence type="ECO:0000256" key="9">
    <source>
        <dbReference type="ARBA" id="ARBA00029438"/>
    </source>
</evidence>
<dbReference type="GO" id="GO:0004496">
    <property type="term" value="F:mevalonate kinase activity"/>
    <property type="evidence" value="ECO:0007669"/>
    <property type="project" value="InterPro"/>
</dbReference>
<evidence type="ECO:0000259" key="10">
    <source>
        <dbReference type="Pfam" id="PF00288"/>
    </source>
</evidence>
<dbReference type="EMBL" id="JXKG01000015">
    <property type="protein sequence ID" value="OJG14669.1"/>
    <property type="molecule type" value="Genomic_DNA"/>
</dbReference>
<dbReference type="PRINTS" id="PR00959">
    <property type="entry name" value="MEVGALKINASE"/>
</dbReference>
<sequence length="311" mass="33077">MKSSGEGNANGKIILMGEHAVVYGEAAIAFPFQPTHVTAEITDHPYDQLRSGYFVGPLIKAPKSLENIKTLIRQLRHDFTAPPVQITISSTIPAERGMGSSAAVAVAITRAFFDWQNSPVSHETLLKYVNYAEKISHGNPSGIDAAATAGSEPILFQKGAAFETFPINLSAFLIVADTGVKGKTRQTVKAVAQRFEQDKKTTSALIKELGDLTLKAKQAILNNQARYLGELMNAAQKNLAALQVSDQTLDNLIAVATKNGALGAKLTGGGKGGCMIALAADYTTAKKIATALTNQGAKATWIQELGVYQYA</sequence>
<gene>
    <name evidence="12" type="ORF">RU96_GL000719</name>
</gene>
<feature type="domain" description="GHMP kinase C-terminal" evidence="11">
    <location>
        <begin position="217"/>
        <end position="297"/>
    </location>
</feature>